<dbReference type="KEGG" id="plig:NAG76_07185"/>
<evidence type="ECO:0000256" key="7">
    <source>
        <dbReference type="ARBA" id="ARBA00022840"/>
    </source>
</evidence>
<dbReference type="GO" id="GO:0016301">
    <property type="term" value="F:kinase activity"/>
    <property type="evidence" value="ECO:0007669"/>
    <property type="project" value="UniProtKB-KW"/>
</dbReference>
<dbReference type="NCBIfam" id="TIGR01498">
    <property type="entry name" value="folK"/>
    <property type="match status" value="1"/>
</dbReference>
<dbReference type="EC" id="2.7.6.3" evidence="3"/>
<keyword evidence="7" id="KW-0067">ATP-binding</keyword>
<keyword evidence="5" id="KW-0547">Nucleotide-binding</keyword>
<name>A0A9J6ZJY8_9BACL</name>
<comment type="pathway">
    <text evidence="2">Cofactor biosynthesis; tetrahydrofolate biosynthesis; 2-amino-4-hydroxy-6-hydroxymethyl-7,8-dihydropteridine diphosphate from 7,8-dihydroneopterin triphosphate: step 4/4.</text>
</comment>
<evidence type="ECO:0000313" key="11">
    <source>
        <dbReference type="Proteomes" id="UP001056756"/>
    </source>
</evidence>
<evidence type="ECO:0000256" key="1">
    <source>
        <dbReference type="ARBA" id="ARBA00000198"/>
    </source>
</evidence>
<dbReference type="Gene3D" id="3.30.70.560">
    <property type="entry name" value="7,8-Dihydro-6-hydroxymethylpterin-pyrophosphokinase HPPK"/>
    <property type="match status" value="1"/>
</dbReference>
<dbReference type="GO" id="GO:0046656">
    <property type="term" value="P:folic acid biosynthetic process"/>
    <property type="evidence" value="ECO:0007669"/>
    <property type="project" value="UniProtKB-KW"/>
</dbReference>
<dbReference type="AlphaFoldDB" id="A0A9J6ZJY8"/>
<feature type="domain" description="7,8-dihydro-6-hydroxymethylpterin-pyrophosphokinase" evidence="9">
    <location>
        <begin position="11"/>
        <end position="137"/>
    </location>
</feature>
<evidence type="ECO:0000256" key="6">
    <source>
        <dbReference type="ARBA" id="ARBA00022777"/>
    </source>
</evidence>
<evidence type="ECO:0000313" key="10">
    <source>
        <dbReference type="EMBL" id="URN96009.1"/>
    </source>
</evidence>
<dbReference type="Proteomes" id="UP001056756">
    <property type="component" value="Chromosome"/>
</dbReference>
<dbReference type="InterPro" id="IPR000550">
    <property type="entry name" value="Hppk"/>
</dbReference>
<dbReference type="SUPFAM" id="SSF55083">
    <property type="entry name" value="6-hydroxymethyl-7,8-dihydropterin pyrophosphokinase, HPPK"/>
    <property type="match status" value="1"/>
</dbReference>
<sequence length="174" mass="19928">MNNSVTAKTAYIAMGSNMGDREQWLRQAIDSLGRHNSIQITKISSIYETDPVGYTEQPSFLNMVIEVRSTLTAPDLLLEQLSIEQQLGRVREVQWGPRTIDLDLLLYDNVSLETELLVLPHPRMMERAFVLVPLHDVLSEGHLLYNEVKDIAVEALQLRKEGITLWKTINWLNE</sequence>
<evidence type="ECO:0000256" key="5">
    <source>
        <dbReference type="ARBA" id="ARBA00022741"/>
    </source>
</evidence>
<dbReference type="PANTHER" id="PTHR43071:SF1">
    <property type="entry name" value="2-AMINO-4-HYDROXY-6-HYDROXYMETHYLDIHYDROPTERIDINE PYROPHOSPHOKINASE"/>
    <property type="match status" value="1"/>
</dbReference>
<organism evidence="10 11">
    <name type="scientific">Candidatus Pristimantibacillus lignocellulolyticus</name>
    <dbReference type="NCBI Taxonomy" id="2994561"/>
    <lineage>
        <taxon>Bacteria</taxon>
        <taxon>Bacillati</taxon>
        <taxon>Bacillota</taxon>
        <taxon>Bacilli</taxon>
        <taxon>Bacillales</taxon>
        <taxon>Paenibacillaceae</taxon>
        <taxon>Candidatus Pristimantibacillus</taxon>
    </lineage>
</organism>
<evidence type="ECO:0000256" key="3">
    <source>
        <dbReference type="ARBA" id="ARBA00013253"/>
    </source>
</evidence>
<dbReference type="EMBL" id="CP097899">
    <property type="protein sequence ID" value="URN96009.1"/>
    <property type="molecule type" value="Genomic_DNA"/>
</dbReference>
<dbReference type="CDD" id="cd00483">
    <property type="entry name" value="HPPK"/>
    <property type="match status" value="1"/>
</dbReference>
<evidence type="ECO:0000256" key="8">
    <source>
        <dbReference type="ARBA" id="ARBA00022909"/>
    </source>
</evidence>
<evidence type="ECO:0000259" key="9">
    <source>
        <dbReference type="Pfam" id="PF01288"/>
    </source>
</evidence>
<comment type="catalytic activity">
    <reaction evidence="1">
        <text>6-hydroxymethyl-7,8-dihydropterin + ATP = (7,8-dihydropterin-6-yl)methyl diphosphate + AMP + H(+)</text>
        <dbReference type="Rhea" id="RHEA:11412"/>
        <dbReference type="ChEBI" id="CHEBI:15378"/>
        <dbReference type="ChEBI" id="CHEBI:30616"/>
        <dbReference type="ChEBI" id="CHEBI:44841"/>
        <dbReference type="ChEBI" id="CHEBI:72950"/>
        <dbReference type="ChEBI" id="CHEBI:456215"/>
        <dbReference type="EC" id="2.7.6.3"/>
    </reaction>
</comment>
<dbReference type="GO" id="GO:0005524">
    <property type="term" value="F:ATP binding"/>
    <property type="evidence" value="ECO:0007669"/>
    <property type="project" value="UniProtKB-KW"/>
</dbReference>
<keyword evidence="6" id="KW-0418">Kinase</keyword>
<keyword evidence="4 10" id="KW-0808">Transferase</keyword>
<evidence type="ECO:0000256" key="4">
    <source>
        <dbReference type="ARBA" id="ARBA00022679"/>
    </source>
</evidence>
<keyword evidence="8" id="KW-0289">Folate biosynthesis</keyword>
<dbReference type="PANTHER" id="PTHR43071">
    <property type="entry name" value="2-AMINO-4-HYDROXY-6-HYDROXYMETHYLDIHYDROPTERIDINE PYROPHOSPHOKINASE"/>
    <property type="match status" value="1"/>
</dbReference>
<evidence type="ECO:0000256" key="2">
    <source>
        <dbReference type="ARBA" id="ARBA00005051"/>
    </source>
</evidence>
<dbReference type="Pfam" id="PF01288">
    <property type="entry name" value="HPPK"/>
    <property type="match status" value="1"/>
</dbReference>
<proteinExistence type="predicted"/>
<accession>A0A9J6ZJY8</accession>
<dbReference type="InterPro" id="IPR035907">
    <property type="entry name" value="Hppk_sf"/>
</dbReference>
<gene>
    <name evidence="10" type="primary">folK</name>
    <name evidence="10" type="ORF">NAG76_07185</name>
</gene>
<dbReference type="GO" id="GO:0003848">
    <property type="term" value="F:2-amino-4-hydroxy-6-hydroxymethyldihydropteridine diphosphokinase activity"/>
    <property type="evidence" value="ECO:0007669"/>
    <property type="project" value="UniProtKB-EC"/>
</dbReference>
<protein>
    <recommendedName>
        <fullName evidence="3">2-amino-4-hydroxy-6-hydroxymethyldihydropteridine diphosphokinase</fullName>
        <ecNumber evidence="3">2.7.6.3</ecNumber>
    </recommendedName>
</protein>
<reference evidence="10" key="1">
    <citation type="submission" date="2022-05" db="EMBL/GenBank/DDBJ databases">
        <title>Novel bacterial taxa in a minimal lignocellulolytic consortium and its capacity to transform plastics disclosed by genome-resolved metagenomics.</title>
        <authorList>
            <person name="Rodriguez C.A.D."/>
            <person name="Diaz-Garcia L."/>
            <person name="Herrera K."/>
            <person name="Tarazona N.A."/>
            <person name="Sproer C."/>
            <person name="Overmann J."/>
            <person name="Jimenez D.J."/>
        </authorList>
    </citation>
    <scope>NUCLEOTIDE SEQUENCE</scope>
    <source>
        <strain evidence="10">MAG5</strain>
    </source>
</reference>